<dbReference type="InterPro" id="IPR044068">
    <property type="entry name" value="CB"/>
</dbReference>
<comment type="caution">
    <text evidence="15">The sequence shown here is derived from an EMBL/GenBank/DDBJ whole genome shotgun (WGS) entry which is preliminary data.</text>
</comment>
<dbReference type="NCBIfam" id="NF001399">
    <property type="entry name" value="PRK00283.1"/>
    <property type="match status" value="1"/>
</dbReference>
<feature type="region of interest" description="Disordered" evidence="12">
    <location>
        <begin position="334"/>
        <end position="354"/>
    </location>
</feature>
<evidence type="ECO:0000256" key="5">
    <source>
        <dbReference type="ARBA" id="ARBA00022829"/>
    </source>
</evidence>
<reference evidence="15" key="1">
    <citation type="submission" date="2023-05" db="EMBL/GenBank/DDBJ databases">
        <title>Anaerotaeda fermentans gen. nov., sp. nov., a novel anaerobic planctomycete of the new family within the order Sedimentisphaerales isolated from Taman Peninsula, Russia.</title>
        <authorList>
            <person name="Khomyakova M.A."/>
            <person name="Merkel A.Y."/>
            <person name="Slobodkin A.I."/>
        </authorList>
    </citation>
    <scope>NUCLEOTIDE SEQUENCE</scope>
    <source>
        <strain evidence="15">M17dextr</strain>
    </source>
</reference>
<keyword evidence="8 10" id="KW-0233">DNA recombination</keyword>
<dbReference type="GO" id="GO:0007059">
    <property type="term" value="P:chromosome segregation"/>
    <property type="evidence" value="ECO:0007669"/>
    <property type="project" value="UniProtKB-UniRule"/>
</dbReference>
<dbReference type="InterPro" id="IPR013762">
    <property type="entry name" value="Integrase-like_cat_sf"/>
</dbReference>
<keyword evidence="4 10" id="KW-0132">Cell division</keyword>
<evidence type="ECO:0000259" key="13">
    <source>
        <dbReference type="PROSITE" id="PS51898"/>
    </source>
</evidence>
<dbReference type="PROSITE" id="PS51898">
    <property type="entry name" value="TYR_RECOMBINASE"/>
    <property type="match status" value="1"/>
</dbReference>
<evidence type="ECO:0000256" key="3">
    <source>
        <dbReference type="ARBA" id="ARBA00022490"/>
    </source>
</evidence>
<keyword evidence="5 10" id="KW-0159">Chromosome partition</keyword>
<dbReference type="InterPro" id="IPR050090">
    <property type="entry name" value="Tyrosine_recombinase_XerCD"/>
</dbReference>
<comment type="subunit">
    <text evidence="10">Forms a cyclic heterotetrameric complex composed of two molecules of XerC and two molecules of XerD.</text>
</comment>
<evidence type="ECO:0000256" key="7">
    <source>
        <dbReference type="ARBA" id="ARBA00023125"/>
    </source>
</evidence>
<evidence type="ECO:0000256" key="10">
    <source>
        <dbReference type="HAMAP-Rule" id="MF_01808"/>
    </source>
</evidence>
<evidence type="ECO:0000256" key="8">
    <source>
        <dbReference type="ARBA" id="ARBA00023172"/>
    </source>
</evidence>
<dbReference type="InterPro" id="IPR011931">
    <property type="entry name" value="Recomb_XerC"/>
</dbReference>
<dbReference type="NCBIfam" id="NF040815">
    <property type="entry name" value="recomb_XerA_Arch"/>
    <property type="match status" value="1"/>
</dbReference>
<evidence type="ECO:0000256" key="4">
    <source>
        <dbReference type="ARBA" id="ARBA00022618"/>
    </source>
</evidence>
<comment type="similarity">
    <text evidence="2 10">Belongs to the 'phage' integrase family. XerC subfamily.</text>
</comment>
<dbReference type="PROSITE" id="PS51900">
    <property type="entry name" value="CB"/>
    <property type="match status" value="1"/>
</dbReference>
<comment type="subcellular location">
    <subcellularLocation>
        <location evidence="1 10">Cytoplasm</location>
    </subcellularLocation>
</comment>
<dbReference type="AlphaFoldDB" id="A0AAW6U002"/>
<dbReference type="SUPFAM" id="SSF47823">
    <property type="entry name" value="lambda integrase-like, N-terminal domain"/>
    <property type="match status" value="2"/>
</dbReference>
<dbReference type="NCBIfam" id="TIGR02224">
    <property type="entry name" value="recomb_XerC"/>
    <property type="match status" value="1"/>
</dbReference>
<protein>
    <recommendedName>
        <fullName evidence="10 11">Tyrosine recombinase XerC</fullName>
    </recommendedName>
</protein>
<dbReference type="InterPro" id="IPR010998">
    <property type="entry name" value="Integrase_recombinase_N"/>
</dbReference>
<keyword evidence="9 10" id="KW-0131">Cell cycle</keyword>
<dbReference type="Pfam" id="PF00589">
    <property type="entry name" value="Phage_integrase"/>
    <property type="match status" value="1"/>
</dbReference>
<keyword evidence="3 10" id="KW-0963">Cytoplasm</keyword>
<dbReference type="EMBL" id="JASCXX010000030">
    <property type="protein sequence ID" value="MDI6451215.1"/>
    <property type="molecule type" value="Genomic_DNA"/>
</dbReference>
<dbReference type="PANTHER" id="PTHR30349:SF77">
    <property type="entry name" value="TYROSINE RECOMBINASE XERC"/>
    <property type="match status" value="1"/>
</dbReference>
<feature type="domain" description="Tyr recombinase" evidence="13">
    <location>
        <begin position="140"/>
        <end position="325"/>
    </location>
</feature>
<evidence type="ECO:0000256" key="11">
    <source>
        <dbReference type="NCBIfam" id="TIGR02224"/>
    </source>
</evidence>
<feature type="active site" evidence="10">
    <location>
        <position position="277"/>
    </location>
</feature>
<feature type="active site" evidence="10">
    <location>
        <position position="180"/>
    </location>
</feature>
<dbReference type="HAMAP" id="MF_01808">
    <property type="entry name" value="Recomb_XerC_XerD"/>
    <property type="match status" value="1"/>
</dbReference>
<gene>
    <name evidence="10 15" type="primary">xerC</name>
    <name evidence="15" type="ORF">QJ522_19285</name>
</gene>
<evidence type="ECO:0000259" key="14">
    <source>
        <dbReference type="PROSITE" id="PS51900"/>
    </source>
</evidence>
<proteinExistence type="inferred from homology"/>
<organism evidence="15 16">
    <name type="scientific">Anaerobaca lacustris</name>
    <dbReference type="NCBI Taxonomy" id="3044600"/>
    <lineage>
        <taxon>Bacteria</taxon>
        <taxon>Pseudomonadati</taxon>
        <taxon>Planctomycetota</taxon>
        <taxon>Phycisphaerae</taxon>
        <taxon>Sedimentisphaerales</taxon>
        <taxon>Anaerobacaceae</taxon>
        <taxon>Anaerobaca</taxon>
    </lineage>
</organism>
<evidence type="ECO:0000256" key="12">
    <source>
        <dbReference type="SAM" id="MobiDB-lite"/>
    </source>
</evidence>
<dbReference type="Gene3D" id="1.10.443.10">
    <property type="entry name" value="Intergrase catalytic core"/>
    <property type="match status" value="1"/>
</dbReference>
<dbReference type="Proteomes" id="UP001431776">
    <property type="component" value="Unassembled WGS sequence"/>
</dbReference>
<dbReference type="InterPro" id="IPR004107">
    <property type="entry name" value="Integrase_SAM-like_N"/>
</dbReference>
<dbReference type="CDD" id="cd00798">
    <property type="entry name" value="INT_XerDC_C"/>
    <property type="match status" value="1"/>
</dbReference>
<evidence type="ECO:0000313" key="16">
    <source>
        <dbReference type="Proteomes" id="UP001431776"/>
    </source>
</evidence>
<keyword evidence="7 10" id="KW-0238">DNA-binding</keyword>
<dbReference type="GO" id="GO:0009037">
    <property type="term" value="F:tyrosine-based site-specific recombinase activity"/>
    <property type="evidence" value="ECO:0007669"/>
    <property type="project" value="UniProtKB-UniRule"/>
</dbReference>
<dbReference type="GO" id="GO:0006313">
    <property type="term" value="P:DNA transposition"/>
    <property type="evidence" value="ECO:0007669"/>
    <property type="project" value="UniProtKB-UniRule"/>
</dbReference>
<dbReference type="Pfam" id="PF02899">
    <property type="entry name" value="Phage_int_SAM_1"/>
    <property type="match status" value="2"/>
</dbReference>
<dbReference type="InterPro" id="IPR002104">
    <property type="entry name" value="Integrase_catalytic"/>
</dbReference>
<dbReference type="PANTHER" id="PTHR30349">
    <property type="entry name" value="PHAGE INTEGRASE-RELATED"/>
    <property type="match status" value="1"/>
</dbReference>
<evidence type="ECO:0000313" key="15">
    <source>
        <dbReference type="EMBL" id="MDI6451215.1"/>
    </source>
</evidence>
<feature type="active site" evidence="10">
    <location>
        <position position="204"/>
    </location>
</feature>
<keyword evidence="6 10" id="KW-0229">DNA integration</keyword>
<accession>A0AAW6U002</accession>
<feature type="domain" description="Core-binding (CB)" evidence="14">
    <location>
        <begin position="2"/>
        <end position="119"/>
    </location>
</feature>
<dbReference type="SUPFAM" id="SSF56349">
    <property type="entry name" value="DNA breaking-rejoining enzymes"/>
    <property type="match status" value="1"/>
</dbReference>
<keyword evidence="16" id="KW-1185">Reference proteome</keyword>
<dbReference type="GO" id="GO:0003677">
    <property type="term" value="F:DNA binding"/>
    <property type="evidence" value="ECO:0007669"/>
    <property type="project" value="UniProtKB-UniRule"/>
</dbReference>
<evidence type="ECO:0000256" key="1">
    <source>
        <dbReference type="ARBA" id="ARBA00004496"/>
    </source>
</evidence>
<comment type="function">
    <text evidence="10">Site-specific tyrosine recombinase, which acts by catalyzing the cutting and rejoining of the recombining DNA molecules. The XerC-XerD complex is essential to convert dimers of the bacterial chromosome into monomers to permit their segregation at cell division. It also contributes to the segregational stability of plasmids.</text>
</comment>
<dbReference type="Gene3D" id="1.10.150.130">
    <property type="match status" value="1"/>
</dbReference>
<dbReference type="InterPro" id="IPR023009">
    <property type="entry name" value="Tyrosine_recombinase_XerC/XerD"/>
</dbReference>
<feature type="active site" evidence="10">
    <location>
        <position position="280"/>
    </location>
</feature>
<dbReference type="RefSeq" id="WP_349246623.1">
    <property type="nucleotide sequence ID" value="NZ_JASCXX010000030.1"/>
</dbReference>
<feature type="active site" evidence="10">
    <location>
        <position position="303"/>
    </location>
</feature>
<dbReference type="GO" id="GO:0051301">
    <property type="term" value="P:cell division"/>
    <property type="evidence" value="ECO:0007669"/>
    <property type="project" value="UniProtKB-UniRule"/>
</dbReference>
<sequence length="354" mass="40118">MEDNHQIVEQFLNYLKFEKRFSEHTAKCYGADLAQFGDFLLQTCDGEVSSDENASLHHPEGGTATATAVATAQSVDQLLLAADVNEARSYLAHLNGKAYSKATIARKLATLRSFYKFLVKTNRCSSNPLTAVRTPKQDKKLPRFLEYEEIKRLLETPPTETWLGARDRAILETLYSTGIRVSELVALNMDDVDFLGEIIHIRGKGKKERIAPISSSALQAIQRYMEFRNKRAQSNTNFDAKVLFVNKHGQRLSTRSVRRKMDKYLKMAGLDPNISPHTLRHSFATHMLNNGADLRSVQELLGHQSLSTTQVYTHLTTRKLKEVYDNAHPREEFGQDVYAPYEGPHDWSQGDESL</sequence>
<name>A0AAW6U002_9BACT</name>
<dbReference type="InterPro" id="IPR011010">
    <property type="entry name" value="DNA_brk_join_enz"/>
</dbReference>
<dbReference type="GO" id="GO:0005737">
    <property type="term" value="C:cytoplasm"/>
    <property type="evidence" value="ECO:0007669"/>
    <property type="project" value="UniProtKB-SubCell"/>
</dbReference>
<feature type="active site" description="O-(3'-phospho-DNA)-tyrosine intermediate" evidence="10">
    <location>
        <position position="312"/>
    </location>
</feature>
<evidence type="ECO:0000256" key="9">
    <source>
        <dbReference type="ARBA" id="ARBA00023306"/>
    </source>
</evidence>
<evidence type="ECO:0000256" key="6">
    <source>
        <dbReference type="ARBA" id="ARBA00022908"/>
    </source>
</evidence>
<evidence type="ECO:0000256" key="2">
    <source>
        <dbReference type="ARBA" id="ARBA00006657"/>
    </source>
</evidence>